<name>A0AAE0E5T3_9ROSI</name>
<dbReference type="Pfam" id="PF10350">
    <property type="entry name" value="DUF2428"/>
    <property type="match status" value="1"/>
</dbReference>
<evidence type="ECO:0000313" key="3">
    <source>
        <dbReference type="Proteomes" id="UP001281410"/>
    </source>
</evidence>
<dbReference type="EMBL" id="JANJYJ010000005">
    <property type="protein sequence ID" value="KAK3212046.1"/>
    <property type="molecule type" value="Genomic_DNA"/>
</dbReference>
<sequence length="79" mass="8524">MDATWKSSKIRDEGVLLTVHAFNVIRAAFNDTNLATNTSGLSAEALIVSIRSFSSPYILGDSEQCLSGIHCLGSTHDMH</sequence>
<accession>A0AAE0E5T3</accession>
<feature type="domain" description="DUF2428" evidence="1">
    <location>
        <begin position="6"/>
        <end position="56"/>
    </location>
</feature>
<dbReference type="GO" id="GO:0030488">
    <property type="term" value="P:tRNA methylation"/>
    <property type="evidence" value="ECO:0007669"/>
    <property type="project" value="TreeGrafter"/>
</dbReference>
<dbReference type="GO" id="GO:0005829">
    <property type="term" value="C:cytosol"/>
    <property type="evidence" value="ECO:0007669"/>
    <property type="project" value="TreeGrafter"/>
</dbReference>
<dbReference type="Proteomes" id="UP001281410">
    <property type="component" value="Unassembled WGS sequence"/>
</dbReference>
<gene>
    <name evidence="2" type="ORF">Dsin_016752</name>
</gene>
<protein>
    <recommendedName>
        <fullName evidence="1">DUF2428 domain-containing protein</fullName>
    </recommendedName>
</protein>
<dbReference type="InterPro" id="IPR019442">
    <property type="entry name" value="THADA/TRM732_DUF2428"/>
</dbReference>
<dbReference type="InterPro" id="IPR051954">
    <property type="entry name" value="tRNA_methyltransferase_THADA"/>
</dbReference>
<evidence type="ECO:0000313" key="2">
    <source>
        <dbReference type="EMBL" id="KAK3212046.1"/>
    </source>
</evidence>
<dbReference type="PANTHER" id="PTHR14387">
    <property type="entry name" value="THADA/DEATH RECEPTOR INTERACTING PROTEIN"/>
    <property type="match status" value="1"/>
</dbReference>
<comment type="caution">
    <text evidence="2">The sequence shown here is derived from an EMBL/GenBank/DDBJ whole genome shotgun (WGS) entry which is preliminary data.</text>
</comment>
<dbReference type="AlphaFoldDB" id="A0AAE0E5T3"/>
<organism evidence="2 3">
    <name type="scientific">Dipteronia sinensis</name>
    <dbReference type="NCBI Taxonomy" id="43782"/>
    <lineage>
        <taxon>Eukaryota</taxon>
        <taxon>Viridiplantae</taxon>
        <taxon>Streptophyta</taxon>
        <taxon>Embryophyta</taxon>
        <taxon>Tracheophyta</taxon>
        <taxon>Spermatophyta</taxon>
        <taxon>Magnoliopsida</taxon>
        <taxon>eudicotyledons</taxon>
        <taxon>Gunneridae</taxon>
        <taxon>Pentapetalae</taxon>
        <taxon>rosids</taxon>
        <taxon>malvids</taxon>
        <taxon>Sapindales</taxon>
        <taxon>Sapindaceae</taxon>
        <taxon>Hippocastanoideae</taxon>
        <taxon>Acereae</taxon>
        <taxon>Dipteronia</taxon>
    </lineage>
</organism>
<reference evidence="2" key="1">
    <citation type="journal article" date="2023" name="Plant J.">
        <title>Genome sequences and population genomics provide insights into the demographic history, inbreeding, and mutation load of two 'living fossil' tree species of Dipteronia.</title>
        <authorList>
            <person name="Feng Y."/>
            <person name="Comes H.P."/>
            <person name="Chen J."/>
            <person name="Zhu S."/>
            <person name="Lu R."/>
            <person name="Zhang X."/>
            <person name="Li P."/>
            <person name="Qiu J."/>
            <person name="Olsen K.M."/>
            <person name="Qiu Y."/>
        </authorList>
    </citation>
    <scope>NUCLEOTIDE SEQUENCE</scope>
    <source>
        <strain evidence="2">NBL</strain>
    </source>
</reference>
<evidence type="ECO:0000259" key="1">
    <source>
        <dbReference type="Pfam" id="PF10350"/>
    </source>
</evidence>
<dbReference type="PANTHER" id="PTHR14387:SF0">
    <property type="entry name" value="DUF2428 DOMAIN-CONTAINING PROTEIN"/>
    <property type="match status" value="1"/>
</dbReference>
<proteinExistence type="predicted"/>
<keyword evidence="3" id="KW-1185">Reference proteome</keyword>